<gene>
    <name evidence="2" type="ORF">DI609_01290</name>
</gene>
<evidence type="ECO:0000313" key="2">
    <source>
        <dbReference type="EMBL" id="PZP03169.1"/>
    </source>
</evidence>
<sequence>MRSPSRTVTTGSTAGAVTIIVVWAATAIWPQLVIPPEVASAFTLLVTAAAAWIVPDPERRPRH</sequence>
<keyword evidence="1" id="KW-1133">Transmembrane helix</keyword>
<organism evidence="2 3">
    <name type="scientific">Corynebacterium urealyticum</name>
    <dbReference type="NCBI Taxonomy" id="43771"/>
    <lineage>
        <taxon>Bacteria</taxon>
        <taxon>Bacillati</taxon>
        <taxon>Actinomycetota</taxon>
        <taxon>Actinomycetes</taxon>
        <taxon>Mycobacteriales</taxon>
        <taxon>Corynebacteriaceae</taxon>
        <taxon>Corynebacterium</taxon>
    </lineage>
</organism>
<reference evidence="2 3" key="1">
    <citation type="submission" date="2017-11" db="EMBL/GenBank/DDBJ databases">
        <title>Infants hospitalized years apart are colonized by the same room-sourced microbial strains.</title>
        <authorList>
            <person name="Brooks B."/>
            <person name="Olm M.R."/>
            <person name="Firek B.A."/>
            <person name="Baker R."/>
            <person name="Thomas B.C."/>
            <person name="Morowitz M.J."/>
            <person name="Banfield J.F."/>
        </authorList>
    </citation>
    <scope>NUCLEOTIDE SEQUENCE [LARGE SCALE GENOMIC DNA]</scope>
    <source>
        <strain evidence="2">S2_012_000_R3_87</strain>
    </source>
</reference>
<feature type="transmembrane region" description="Helical" evidence="1">
    <location>
        <begin position="12"/>
        <end position="32"/>
    </location>
</feature>
<feature type="transmembrane region" description="Helical" evidence="1">
    <location>
        <begin position="38"/>
        <end position="55"/>
    </location>
</feature>
<dbReference type="Proteomes" id="UP000249451">
    <property type="component" value="Unassembled WGS sequence"/>
</dbReference>
<dbReference type="AlphaFoldDB" id="A0A2W5DAR2"/>
<evidence type="ECO:0000256" key="1">
    <source>
        <dbReference type="SAM" id="Phobius"/>
    </source>
</evidence>
<keyword evidence="1" id="KW-0812">Transmembrane</keyword>
<name>A0A2W5DAR2_9CORY</name>
<accession>A0A2W5DAR2</accession>
<evidence type="ECO:0000313" key="3">
    <source>
        <dbReference type="Proteomes" id="UP000249451"/>
    </source>
</evidence>
<keyword evidence="1" id="KW-0472">Membrane</keyword>
<comment type="caution">
    <text evidence="2">The sequence shown here is derived from an EMBL/GenBank/DDBJ whole genome shotgun (WGS) entry which is preliminary data.</text>
</comment>
<proteinExistence type="predicted"/>
<dbReference type="EMBL" id="QFNY01000016">
    <property type="protein sequence ID" value="PZP03169.1"/>
    <property type="molecule type" value="Genomic_DNA"/>
</dbReference>
<protein>
    <submittedName>
        <fullName evidence="2">Uncharacterized protein</fullName>
    </submittedName>
</protein>